<evidence type="ECO:0000313" key="12">
    <source>
        <dbReference type="EMBL" id="NYF52630.1"/>
    </source>
</evidence>
<proteinExistence type="inferred from homology"/>
<dbReference type="GO" id="GO:0005829">
    <property type="term" value="C:cytosol"/>
    <property type="evidence" value="ECO:0007669"/>
    <property type="project" value="TreeGrafter"/>
</dbReference>
<dbReference type="InterPro" id="IPR023717">
    <property type="entry name" value="Pro-tRNA-Synthase_IIa_type1"/>
</dbReference>
<dbReference type="PROSITE" id="PS50862">
    <property type="entry name" value="AA_TRNA_LIGASE_II"/>
    <property type="match status" value="1"/>
</dbReference>
<dbReference type="CDD" id="cd00779">
    <property type="entry name" value="ProRS_core_prok"/>
    <property type="match status" value="1"/>
</dbReference>
<comment type="similarity">
    <text evidence="10">Belongs to the class-II aminoacyl-tRNA synthetase family. ProS type 1 subfamily.</text>
</comment>
<keyword evidence="3 10" id="KW-0963">Cytoplasm</keyword>
<keyword evidence="6 10" id="KW-0067">ATP-binding</keyword>
<dbReference type="HAMAP" id="MF_01569">
    <property type="entry name" value="Pro_tRNA_synth_type1"/>
    <property type="match status" value="1"/>
</dbReference>
<evidence type="ECO:0000256" key="6">
    <source>
        <dbReference type="ARBA" id="ARBA00022840"/>
    </source>
</evidence>
<dbReference type="PANTHER" id="PTHR42753">
    <property type="entry name" value="MITOCHONDRIAL RIBOSOME PROTEIN L39/PROLYL-TRNA LIGASE FAMILY MEMBER"/>
    <property type="match status" value="1"/>
</dbReference>
<reference evidence="12 13" key="1">
    <citation type="submission" date="2020-07" db="EMBL/GenBank/DDBJ databases">
        <title>Genomic Encyclopedia of Type Strains, Phase IV (KMG-V): Genome sequencing to study the core and pangenomes of soil and plant-associated prokaryotes.</title>
        <authorList>
            <person name="Whitman W."/>
        </authorList>
    </citation>
    <scope>NUCLEOTIDE SEQUENCE [LARGE SCALE GENOMIC DNA]</scope>
    <source>
        <strain evidence="12 13">M8UP30</strain>
    </source>
</reference>
<evidence type="ECO:0000259" key="11">
    <source>
        <dbReference type="PROSITE" id="PS50862"/>
    </source>
</evidence>
<keyword evidence="4 10" id="KW-0436">Ligase</keyword>
<name>A0A7Y9NNH6_9BACT</name>
<gene>
    <name evidence="10" type="primary">proS</name>
    <name evidence="12" type="ORF">HDF12_003029</name>
</gene>
<protein>
    <recommendedName>
        <fullName evidence="10">Proline--tRNA ligase</fullName>
        <ecNumber evidence="10">6.1.1.15</ecNumber>
    </recommendedName>
    <alternativeName>
        <fullName evidence="10">Prolyl-tRNA synthetase</fullName>
        <shortName evidence="10">ProRS</shortName>
    </alternativeName>
</protein>
<evidence type="ECO:0000256" key="7">
    <source>
        <dbReference type="ARBA" id="ARBA00022917"/>
    </source>
</evidence>
<dbReference type="NCBIfam" id="TIGR00409">
    <property type="entry name" value="proS_fam_II"/>
    <property type="match status" value="1"/>
</dbReference>
<dbReference type="PANTHER" id="PTHR42753:SF2">
    <property type="entry name" value="PROLINE--TRNA LIGASE"/>
    <property type="match status" value="1"/>
</dbReference>
<dbReference type="NCBIfam" id="NF006625">
    <property type="entry name" value="PRK09194.1"/>
    <property type="match status" value="1"/>
</dbReference>
<dbReference type="InterPro" id="IPR036754">
    <property type="entry name" value="YbaK/aa-tRNA-synt-asso_dom_sf"/>
</dbReference>
<dbReference type="InterPro" id="IPR002314">
    <property type="entry name" value="aa-tRNA-synt_IIb"/>
</dbReference>
<comment type="subcellular location">
    <subcellularLocation>
        <location evidence="1 10">Cytoplasm</location>
    </subcellularLocation>
</comment>
<evidence type="ECO:0000256" key="10">
    <source>
        <dbReference type="HAMAP-Rule" id="MF_01569"/>
    </source>
</evidence>
<comment type="catalytic activity">
    <reaction evidence="9 10">
        <text>tRNA(Pro) + L-proline + ATP = L-prolyl-tRNA(Pro) + AMP + diphosphate</text>
        <dbReference type="Rhea" id="RHEA:14305"/>
        <dbReference type="Rhea" id="RHEA-COMP:9700"/>
        <dbReference type="Rhea" id="RHEA-COMP:9702"/>
        <dbReference type="ChEBI" id="CHEBI:30616"/>
        <dbReference type="ChEBI" id="CHEBI:33019"/>
        <dbReference type="ChEBI" id="CHEBI:60039"/>
        <dbReference type="ChEBI" id="CHEBI:78442"/>
        <dbReference type="ChEBI" id="CHEBI:78532"/>
        <dbReference type="ChEBI" id="CHEBI:456215"/>
        <dbReference type="EC" id="6.1.1.15"/>
    </reaction>
</comment>
<dbReference type="AlphaFoldDB" id="A0A7Y9NNH6"/>
<evidence type="ECO:0000256" key="2">
    <source>
        <dbReference type="ARBA" id="ARBA00011738"/>
    </source>
</evidence>
<keyword evidence="7 10" id="KW-0648">Protein biosynthesis</keyword>
<dbReference type="Pfam" id="PF04073">
    <property type="entry name" value="tRNA_edit"/>
    <property type="match status" value="1"/>
</dbReference>
<evidence type="ECO:0000256" key="8">
    <source>
        <dbReference type="ARBA" id="ARBA00023146"/>
    </source>
</evidence>
<dbReference type="Gene3D" id="3.90.960.10">
    <property type="entry name" value="YbaK/aminoacyl-tRNA synthetase-associated domain"/>
    <property type="match status" value="1"/>
</dbReference>
<dbReference type="GO" id="GO:0005524">
    <property type="term" value="F:ATP binding"/>
    <property type="evidence" value="ECO:0007669"/>
    <property type="project" value="UniProtKB-UniRule"/>
</dbReference>
<evidence type="ECO:0000256" key="4">
    <source>
        <dbReference type="ARBA" id="ARBA00022598"/>
    </source>
</evidence>
<comment type="function">
    <text evidence="10">Catalyzes the attachment of proline to tRNA(Pro) in a two-step reaction: proline is first activated by ATP to form Pro-AMP and then transferred to the acceptor end of tRNA(Pro). As ProRS can inadvertently accommodate and process non-cognate amino acids such as alanine and cysteine, to avoid such errors it has two additional distinct editing activities against alanine. One activity is designated as 'pretransfer' editing and involves the tRNA(Pro)-independent hydrolysis of activated Ala-AMP. The other activity is designated 'posttransfer' editing and involves deacylation of mischarged Ala-tRNA(Pro). The misacylated Cys-tRNA(Pro) is not edited by ProRS.</text>
</comment>
<dbReference type="EMBL" id="JACCCV010000002">
    <property type="protein sequence ID" value="NYF52630.1"/>
    <property type="molecule type" value="Genomic_DNA"/>
</dbReference>
<dbReference type="InterPro" id="IPR002316">
    <property type="entry name" value="Pro-tRNA-ligase_IIa"/>
</dbReference>
<dbReference type="InterPro" id="IPR036621">
    <property type="entry name" value="Anticodon-bd_dom_sf"/>
</dbReference>
<dbReference type="PRINTS" id="PR01046">
    <property type="entry name" value="TRNASYNTHPRO"/>
</dbReference>
<evidence type="ECO:0000256" key="9">
    <source>
        <dbReference type="ARBA" id="ARBA00047671"/>
    </source>
</evidence>
<dbReference type="Pfam" id="PF00587">
    <property type="entry name" value="tRNA-synt_2b"/>
    <property type="match status" value="1"/>
</dbReference>
<dbReference type="Pfam" id="PF03129">
    <property type="entry name" value="HGTP_anticodon"/>
    <property type="match status" value="1"/>
</dbReference>
<dbReference type="InterPro" id="IPR007214">
    <property type="entry name" value="YbaK/aa-tRNA-synth-assoc-dom"/>
</dbReference>
<dbReference type="InterPro" id="IPR004154">
    <property type="entry name" value="Anticodon-bd"/>
</dbReference>
<dbReference type="InterPro" id="IPR050062">
    <property type="entry name" value="Pro-tRNA_synthetase"/>
</dbReference>
<dbReference type="GO" id="GO:0004827">
    <property type="term" value="F:proline-tRNA ligase activity"/>
    <property type="evidence" value="ECO:0007669"/>
    <property type="project" value="UniProtKB-UniRule"/>
</dbReference>
<dbReference type="GO" id="GO:0006433">
    <property type="term" value="P:prolyl-tRNA aminoacylation"/>
    <property type="evidence" value="ECO:0007669"/>
    <property type="project" value="UniProtKB-UniRule"/>
</dbReference>
<organism evidence="12 13">
    <name type="scientific">Tunturiibacter lichenicola</name>
    <dbReference type="NCBI Taxonomy" id="2051959"/>
    <lineage>
        <taxon>Bacteria</taxon>
        <taxon>Pseudomonadati</taxon>
        <taxon>Acidobacteriota</taxon>
        <taxon>Terriglobia</taxon>
        <taxon>Terriglobales</taxon>
        <taxon>Acidobacteriaceae</taxon>
        <taxon>Tunturiibacter</taxon>
    </lineage>
</organism>
<evidence type="ECO:0000313" key="13">
    <source>
        <dbReference type="Proteomes" id="UP000534186"/>
    </source>
</evidence>
<keyword evidence="8 10" id="KW-0030">Aminoacyl-tRNA synthetase</keyword>
<dbReference type="SUPFAM" id="SSF55681">
    <property type="entry name" value="Class II aaRS and biotin synthetases"/>
    <property type="match status" value="1"/>
</dbReference>
<dbReference type="Gene3D" id="3.30.930.10">
    <property type="entry name" value="Bira Bifunctional Protein, Domain 2"/>
    <property type="match status" value="2"/>
</dbReference>
<evidence type="ECO:0000256" key="3">
    <source>
        <dbReference type="ARBA" id="ARBA00022490"/>
    </source>
</evidence>
<comment type="subunit">
    <text evidence="2 10">Homodimer.</text>
</comment>
<dbReference type="InterPro" id="IPR045864">
    <property type="entry name" value="aa-tRNA-synth_II/BPL/LPL"/>
</dbReference>
<sequence length="601" mass="65458">MTMHRWSQLFIPTLREAPADAEVASHKLLLRAGYIRQLGAGIYSYLFLGNRSVNKIVAIVREEMDRIGQEFLLPALNPKEVWEASGRWSGMGENMFRLKDRKGAELCLAMTHEEIVTDIARKELRSYKQLPQIWYQIQTKFRDEPRPKSGLLRVRQFLMKDAYSFDIDEAGLDISYNKHDQAYRRIFTRCGLQFVAVDADSGAMGGSASQEFMVYTDAGEDLIASSASGYAANLEKATSQLAPVDDLAPTGDGLPELVHTPGQRTIDEVGAFLNLAPVHQIKTMAYMAELKESDHAKLGKLRPVVVFLRGDHSINEAKLLLLAGGELRPMVTEEIEATFKAPAGYLGPIGLEAAPHPKKPGTLVILDKALEGRTNLIAGANKEEYHLRNVTPTRDFKSTLVADVRNIIEGELDPIGGQPLRLGTAVEIGHIFKLGNKYTTSMGASVLNRDGKEVTPIMGCYGIGIERILTAAIETSAAANQGASYALHPAIAPFQVVVTITNVADQALLAAGEKIAADLEAAGVDVLLDDRDERAGVKFKDADLVGIPYRINIGRGVAEGKVEFLDRLRSVTEDVAINEVTAKVSGQITSTLNNSLPAAGL</sequence>
<dbReference type="CDD" id="cd00861">
    <property type="entry name" value="ProRS_anticodon_short"/>
    <property type="match status" value="1"/>
</dbReference>
<accession>A0A7Y9NNH6</accession>
<keyword evidence="5 10" id="KW-0547">Nucleotide-binding</keyword>
<dbReference type="InterPro" id="IPR033730">
    <property type="entry name" value="ProRS_core_prok"/>
</dbReference>
<evidence type="ECO:0000256" key="1">
    <source>
        <dbReference type="ARBA" id="ARBA00004496"/>
    </source>
</evidence>
<dbReference type="InterPro" id="IPR006195">
    <property type="entry name" value="aa-tRNA-synth_II"/>
</dbReference>
<dbReference type="GO" id="GO:0002161">
    <property type="term" value="F:aminoacyl-tRNA deacylase activity"/>
    <property type="evidence" value="ECO:0007669"/>
    <property type="project" value="InterPro"/>
</dbReference>
<dbReference type="InterPro" id="IPR004500">
    <property type="entry name" value="Pro-tRNA-synth_IIa_bac-type"/>
</dbReference>
<dbReference type="Gene3D" id="3.40.50.800">
    <property type="entry name" value="Anticodon-binding domain"/>
    <property type="match status" value="1"/>
</dbReference>
<dbReference type="InterPro" id="IPR044140">
    <property type="entry name" value="ProRS_anticodon_short"/>
</dbReference>
<dbReference type="CDD" id="cd04334">
    <property type="entry name" value="ProRS-INS"/>
    <property type="match status" value="1"/>
</dbReference>
<evidence type="ECO:0000256" key="5">
    <source>
        <dbReference type="ARBA" id="ARBA00022741"/>
    </source>
</evidence>
<comment type="caution">
    <text evidence="12">The sequence shown here is derived from an EMBL/GenBank/DDBJ whole genome shotgun (WGS) entry which is preliminary data.</text>
</comment>
<comment type="domain">
    <text evidence="10">Consists of three domains: the N-terminal catalytic domain, the editing domain and the C-terminal anticodon-binding domain.</text>
</comment>
<feature type="domain" description="Aminoacyl-transfer RNA synthetases class-II family profile" evidence="11">
    <location>
        <begin position="69"/>
        <end position="493"/>
    </location>
</feature>
<dbReference type="SUPFAM" id="SSF55826">
    <property type="entry name" value="YbaK/ProRS associated domain"/>
    <property type="match status" value="1"/>
</dbReference>
<dbReference type="EC" id="6.1.1.15" evidence="10"/>
<dbReference type="Proteomes" id="UP000534186">
    <property type="component" value="Unassembled WGS sequence"/>
</dbReference>
<dbReference type="SUPFAM" id="SSF52954">
    <property type="entry name" value="Class II aaRS ABD-related"/>
    <property type="match status" value="1"/>
</dbReference>